<keyword evidence="1" id="KW-0472">Membrane</keyword>
<name>A0A2I1P9H0_9MICO</name>
<reference evidence="2 3" key="1">
    <citation type="submission" date="2017-12" db="EMBL/GenBank/DDBJ databases">
        <title>Phylogenetic diversity of female urinary microbiome.</title>
        <authorList>
            <person name="Thomas-White K."/>
            <person name="Wolfe A.J."/>
        </authorList>
    </citation>
    <scope>NUCLEOTIDE SEQUENCE [LARGE SCALE GENOMIC DNA]</scope>
    <source>
        <strain evidence="2 3">UMB1298</strain>
    </source>
</reference>
<dbReference type="EMBL" id="PKIZ01000016">
    <property type="protein sequence ID" value="PKZ41232.1"/>
    <property type="molecule type" value="Genomic_DNA"/>
</dbReference>
<dbReference type="InterPro" id="IPR022062">
    <property type="entry name" value="DUF3618"/>
</dbReference>
<dbReference type="OrthoDB" id="5149496at2"/>
<evidence type="ECO:0000313" key="3">
    <source>
        <dbReference type="Proteomes" id="UP000234206"/>
    </source>
</evidence>
<keyword evidence="3" id="KW-1185">Reference proteome</keyword>
<protein>
    <submittedName>
        <fullName evidence="2">DUF3618 domain-containing protein</fullName>
    </submittedName>
</protein>
<organism evidence="2 3">
    <name type="scientific">Kytococcus schroeteri</name>
    <dbReference type="NCBI Taxonomy" id="138300"/>
    <lineage>
        <taxon>Bacteria</taxon>
        <taxon>Bacillati</taxon>
        <taxon>Actinomycetota</taxon>
        <taxon>Actinomycetes</taxon>
        <taxon>Micrococcales</taxon>
        <taxon>Kytococcaceae</taxon>
        <taxon>Kytococcus</taxon>
    </lineage>
</organism>
<comment type="caution">
    <text evidence="2">The sequence shown here is derived from an EMBL/GenBank/DDBJ whole genome shotgun (WGS) entry which is preliminary data.</text>
</comment>
<dbReference type="RefSeq" id="WP_070703872.1">
    <property type="nucleotide sequence ID" value="NZ_JBHLVH010000004.1"/>
</dbReference>
<evidence type="ECO:0000256" key="1">
    <source>
        <dbReference type="SAM" id="Phobius"/>
    </source>
</evidence>
<feature type="transmembrane region" description="Helical" evidence="1">
    <location>
        <begin position="69"/>
        <end position="90"/>
    </location>
</feature>
<proteinExistence type="predicted"/>
<evidence type="ECO:0000313" key="2">
    <source>
        <dbReference type="EMBL" id="PKZ41232.1"/>
    </source>
</evidence>
<accession>A0A2I1P9H0</accession>
<keyword evidence="1" id="KW-1133">Transmembrane helix</keyword>
<dbReference type="Pfam" id="PF12277">
    <property type="entry name" value="DUF3618"/>
    <property type="match status" value="1"/>
</dbReference>
<gene>
    <name evidence="2" type="ORF">CYJ76_08625</name>
</gene>
<sequence>MAKQPKDTRSVEQITRDIDASRLRLAGDVDELVYRVHPKEVARRAQEDAQIKFNQTMYDEGGQLRGDRVAMGLGGAGATVFTLGLLRRLFHKG</sequence>
<dbReference type="AlphaFoldDB" id="A0A2I1P9H0"/>
<dbReference type="Proteomes" id="UP000234206">
    <property type="component" value="Unassembled WGS sequence"/>
</dbReference>
<keyword evidence="1" id="KW-0812">Transmembrane</keyword>